<keyword evidence="12" id="KW-0378">Hydrolase</keyword>
<dbReference type="GO" id="GO:0043215">
    <property type="term" value="P:daunorubicin transport"/>
    <property type="evidence" value="ECO:0007669"/>
    <property type="project" value="InterPro"/>
</dbReference>
<dbReference type="SMART" id="SM00382">
    <property type="entry name" value="AAA"/>
    <property type="match status" value="1"/>
</dbReference>
<keyword evidence="7" id="KW-0472">Membrane</keyword>
<dbReference type="PROSITE" id="PS50893">
    <property type="entry name" value="ABC_TRANSPORTER_2"/>
    <property type="match status" value="1"/>
</dbReference>
<evidence type="ECO:0000256" key="9">
    <source>
        <dbReference type="ARBA" id="ARBA00049985"/>
    </source>
</evidence>
<dbReference type="InterPro" id="IPR003439">
    <property type="entry name" value="ABC_transporter-like_ATP-bd"/>
</dbReference>
<sequence>MTSQTAPRSTLRTASQAAPSPSSGPAIETRGLTRRFGTFTAVDSLDLTIPAGIVYGMLGPNGAGKSTALRMITTLLAPSGGTARVLGHDVVRERHAVRSVIGVTGQYASVDEMLTGVENLWLFGRLLGLSRRRARERADELLDSFSLTQAGGKRVSGYSGGMRRRLDLAVSLIARPPLIFLDEPTTGLDPRTREQMWDVIRSLVDGGSTILLTTQYLEEADRLAHHVGIIDGGRLIAEGTPDDLKDRVGSSALILTPATPEDQAATATIIERVTGHAPAVVDQGAHLQAPLAEASVATEVLVALRDAGLPPKTVSVDRPSMDAVFMALTGEPRQSSGQGCPARTTSRTTPSAPGPAAAFTRPSARASENQEQS</sequence>
<dbReference type="Pfam" id="PF00005">
    <property type="entry name" value="ABC_tran"/>
    <property type="match status" value="1"/>
</dbReference>
<feature type="compositionally biased region" description="Polar residues" evidence="10">
    <location>
        <begin position="332"/>
        <end position="351"/>
    </location>
</feature>
<dbReference type="InterPro" id="IPR017871">
    <property type="entry name" value="ABC_transporter-like_CS"/>
</dbReference>
<evidence type="ECO:0000256" key="5">
    <source>
        <dbReference type="ARBA" id="ARBA00022840"/>
    </source>
</evidence>
<dbReference type="InterPro" id="IPR027417">
    <property type="entry name" value="P-loop_NTPase"/>
</dbReference>
<keyword evidence="5 12" id="KW-0067">ATP-binding</keyword>
<dbReference type="EMBL" id="AKFT01000141">
    <property type="protein sequence ID" value="EJF42540.1"/>
    <property type="molecule type" value="Genomic_DNA"/>
</dbReference>
<feature type="region of interest" description="Disordered" evidence="10">
    <location>
        <begin position="329"/>
        <end position="373"/>
    </location>
</feature>
<keyword evidence="13" id="KW-1185">Reference proteome</keyword>
<gene>
    <name evidence="12" type="primary">drrA</name>
    <name evidence="12" type="ORF">HMPREF1318_2847</name>
</gene>
<dbReference type="GO" id="GO:0005524">
    <property type="term" value="F:ATP binding"/>
    <property type="evidence" value="ECO:0007669"/>
    <property type="project" value="UniProtKB-KW"/>
</dbReference>
<dbReference type="AlphaFoldDB" id="J1HA46"/>
<dbReference type="eggNOG" id="COG1131">
    <property type="taxonomic scope" value="Bacteria"/>
</dbReference>
<keyword evidence="4" id="KW-0547">Nucleotide-binding</keyword>
<evidence type="ECO:0000256" key="2">
    <source>
        <dbReference type="ARBA" id="ARBA00022448"/>
    </source>
</evidence>
<dbReference type="RefSeq" id="WP_008732068.1">
    <property type="nucleotide sequence ID" value="NZ_AKFT01000141.1"/>
</dbReference>
<evidence type="ECO:0000256" key="3">
    <source>
        <dbReference type="ARBA" id="ARBA00022475"/>
    </source>
</evidence>
<dbReference type="PATRIC" id="fig|1125718.3.peg.1785"/>
<evidence type="ECO:0000313" key="12">
    <source>
        <dbReference type="EMBL" id="EJF42540.1"/>
    </source>
</evidence>
<evidence type="ECO:0000256" key="6">
    <source>
        <dbReference type="ARBA" id="ARBA00022967"/>
    </source>
</evidence>
<dbReference type="GO" id="GO:0005886">
    <property type="term" value="C:plasma membrane"/>
    <property type="evidence" value="ECO:0007669"/>
    <property type="project" value="UniProtKB-SubCell"/>
</dbReference>
<dbReference type="NCBIfam" id="TIGR01188">
    <property type="entry name" value="drrA"/>
    <property type="match status" value="1"/>
</dbReference>
<feature type="domain" description="ABC transporter" evidence="11">
    <location>
        <begin position="27"/>
        <end position="257"/>
    </location>
</feature>
<evidence type="ECO:0000256" key="4">
    <source>
        <dbReference type="ARBA" id="ARBA00022741"/>
    </source>
</evidence>
<dbReference type="InterPro" id="IPR005894">
    <property type="entry name" value="DrrA"/>
</dbReference>
<evidence type="ECO:0000256" key="7">
    <source>
        <dbReference type="ARBA" id="ARBA00023136"/>
    </source>
</evidence>
<organism evidence="12 13">
    <name type="scientific">Actinomyces massiliensis F0489</name>
    <dbReference type="NCBI Taxonomy" id="1125718"/>
    <lineage>
        <taxon>Bacteria</taxon>
        <taxon>Bacillati</taxon>
        <taxon>Actinomycetota</taxon>
        <taxon>Actinomycetes</taxon>
        <taxon>Actinomycetales</taxon>
        <taxon>Actinomycetaceae</taxon>
        <taxon>Actinomyces</taxon>
    </lineage>
</organism>
<dbReference type="GO" id="GO:0046677">
    <property type="term" value="P:response to antibiotic"/>
    <property type="evidence" value="ECO:0007669"/>
    <property type="project" value="UniProtKB-KW"/>
</dbReference>
<evidence type="ECO:0000313" key="13">
    <source>
        <dbReference type="Proteomes" id="UP000002941"/>
    </source>
</evidence>
<name>J1HA46_9ACTO</name>
<keyword evidence="6" id="KW-1278">Translocase</keyword>
<dbReference type="SUPFAM" id="SSF52540">
    <property type="entry name" value="P-loop containing nucleoside triphosphate hydrolases"/>
    <property type="match status" value="1"/>
</dbReference>
<comment type="caution">
    <text evidence="12">The sequence shown here is derived from an EMBL/GenBank/DDBJ whole genome shotgun (WGS) entry which is preliminary data.</text>
</comment>
<protein>
    <submittedName>
        <fullName evidence="12">Daunorubicin/doxorubicin resistance ATP-binding protein DrrA</fullName>
        <ecNumber evidence="12">3.6.3.-</ecNumber>
    </submittedName>
</protein>
<dbReference type="PROSITE" id="PS00211">
    <property type="entry name" value="ABC_TRANSPORTER_1"/>
    <property type="match status" value="1"/>
</dbReference>
<dbReference type="OrthoDB" id="9804819at2"/>
<feature type="region of interest" description="Disordered" evidence="10">
    <location>
        <begin position="1"/>
        <end position="29"/>
    </location>
</feature>
<dbReference type="GO" id="GO:1900753">
    <property type="term" value="P:doxorubicin transport"/>
    <property type="evidence" value="ECO:0007669"/>
    <property type="project" value="InterPro"/>
</dbReference>
<keyword evidence="8" id="KW-0046">Antibiotic resistance</keyword>
<evidence type="ECO:0000256" key="8">
    <source>
        <dbReference type="ARBA" id="ARBA00023251"/>
    </source>
</evidence>
<dbReference type="PANTHER" id="PTHR42711">
    <property type="entry name" value="ABC TRANSPORTER ATP-BINDING PROTEIN"/>
    <property type="match status" value="1"/>
</dbReference>
<feature type="compositionally biased region" description="Low complexity" evidence="10">
    <location>
        <begin position="14"/>
        <end position="29"/>
    </location>
</feature>
<evidence type="ECO:0000256" key="1">
    <source>
        <dbReference type="ARBA" id="ARBA00004413"/>
    </source>
</evidence>
<dbReference type="PANTHER" id="PTHR42711:SF19">
    <property type="entry name" value="DOXORUBICIN RESISTANCE ATP-BINDING PROTEIN DRRA"/>
    <property type="match status" value="1"/>
</dbReference>
<reference evidence="12 13" key="1">
    <citation type="submission" date="2012-05" db="EMBL/GenBank/DDBJ databases">
        <authorList>
            <person name="Harkins D.M."/>
            <person name="Madupu R."/>
            <person name="Durkin A.S."/>
            <person name="Torralba M."/>
            <person name="Methe B."/>
            <person name="Sutton G.G."/>
            <person name="Nelson K.E."/>
        </authorList>
    </citation>
    <scope>NUCLEOTIDE SEQUENCE [LARGE SCALE GENOMIC DNA]</scope>
    <source>
        <strain evidence="12 13">F0489</strain>
    </source>
</reference>
<feature type="compositionally biased region" description="Polar residues" evidence="10">
    <location>
        <begin position="1"/>
        <end position="13"/>
    </location>
</feature>
<dbReference type="InterPro" id="IPR050763">
    <property type="entry name" value="ABC_transporter_ATP-binding"/>
</dbReference>
<keyword evidence="2" id="KW-0813">Transport</keyword>
<evidence type="ECO:0000259" key="11">
    <source>
        <dbReference type="PROSITE" id="PS50893"/>
    </source>
</evidence>
<dbReference type="InterPro" id="IPR003593">
    <property type="entry name" value="AAA+_ATPase"/>
</dbReference>
<proteinExistence type="inferred from homology"/>
<accession>J1HA46</accession>
<keyword evidence="3" id="KW-1003">Cell membrane</keyword>
<dbReference type="GO" id="GO:0016887">
    <property type="term" value="F:ATP hydrolysis activity"/>
    <property type="evidence" value="ECO:0007669"/>
    <property type="project" value="InterPro"/>
</dbReference>
<dbReference type="Gene3D" id="3.40.50.300">
    <property type="entry name" value="P-loop containing nucleotide triphosphate hydrolases"/>
    <property type="match status" value="1"/>
</dbReference>
<comment type="similarity">
    <text evidence="9">Belongs to the ABC transporter superfamily. Drug exporter-1 (DrugE1) (TC 3.A.1.105) family.</text>
</comment>
<comment type="subcellular location">
    <subcellularLocation>
        <location evidence="1">Cell membrane</location>
        <topology evidence="1">Peripheral membrane protein</topology>
        <orientation evidence="1">Cytoplasmic side</orientation>
    </subcellularLocation>
</comment>
<dbReference type="FunFam" id="3.40.50.300:FF:000589">
    <property type="entry name" value="ABC transporter, ATP-binding subunit"/>
    <property type="match status" value="1"/>
</dbReference>
<evidence type="ECO:0000256" key="10">
    <source>
        <dbReference type="SAM" id="MobiDB-lite"/>
    </source>
</evidence>
<dbReference type="Proteomes" id="UP000002941">
    <property type="component" value="Unassembled WGS sequence"/>
</dbReference>
<dbReference type="EC" id="3.6.3.-" evidence="12"/>